<evidence type="ECO:0000259" key="3">
    <source>
        <dbReference type="Pfam" id="PF00496"/>
    </source>
</evidence>
<name>A0A6N2YN60_FLAPL</name>
<feature type="chain" id="PRO_5039102186" evidence="2">
    <location>
        <begin position="29"/>
        <end position="595"/>
    </location>
</feature>
<dbReference type="Gene3D" id="3.10.105.10">
    <property type="entry name" value="Dipeptide-binding Protein, Domain 3"/>
    <property type="match status" value="1"/>
</dbReference>
<dbReference type="InterPro" id="IPR000914">
    <property type="entry name" value="SBP_5_dom"/>
</dbReference>
<organism evidence="4">
    <name type="scientific">Flavonifractor plautii</name>
    <name type="common">Fusobacterium plautii</name>
    <dbReference type="NCBI Taxonomy" id="292800"/>
    <lineage>
        <taxon>Bacteria</taxon>
        <taxon>Bacillati</taxon>
        <taxon>Bacillota</taxon>
        <taxon>Clostridia</taxon>
        <taxon>Eubacteriales</taxon>
        <taxon>Oscillospiraceae</taxon>
        <taxon>Flavonifractor</taxon>
    </lineage>
</organism>
<reference evidence="4" key="1">
    <citation type="submission" date="2019-11" db="EMBL/GenBank/DDBJ databases">
        <authorList>
            <person name="Feng L."/>
        </authorList>
    </citation>
    <scope>NUCLEOTIDE SEQUENCE</scope>
    <source>
        <strain evidence="4">FplautiiLFYP42</strain>
    </source>
</reference>
<proteinExistence type="predicted"/>
<dbReference type="GO" id="GO:0015833">
    <property type="term" value="P:peptide transport"/>
    <property type="evidence" value="ECO:0007669"/>
    <property type="project" value="TreeGrafter"/>
</dbReference>
<evidence type="ECO:0000256" key="2">
    <source>
        <dbReference type="SAM" id="SignalP"/>
    </source>
</evidence>
<feature type="compositionally biased region" description="Polar residues" evidence="1">
    <location>
        <begin position="27"/>
        <end position="36"/>
    </location>
</feature>
<accession>A0A6N2YN60</accession>
<dbReference type="Pfam" id="PF00496">
    <property type="entry name" value="SBP_bac_5"/>
    <property type="match status" value="1"/>
</dbReference>
<dbReference type="GO" id="GO:1904680">
    <property type="term" value="F:peptide transmembrane transporter activity"/>
    <property type="evidence" value="ECO:0007669"/>
    <property type="project" value="TreeGrafter"/>
</dbReference>
<dbReference type="SUPFAM" id="SSF53850">
    <property type="entry name" value="Periplasmic binding protein-like II"/>
    <property type="match status" value="1"/>
</dbReference>
<dbReference type="InterPro" id="IPR039424">
    <property type="entry name" value="SBP_5"/>
</dbReference>
<dbReference type="RefSeq" id="WP_156620966.1">
    <property type="nucleotide sequence ID" value="NZ_CACRUB010000014.1"/>
</dbReference>
<feature type="region of interest" description="Disordered" evidence="1">
    <location>
        <begin position="27"/>
        <end position="50"/>
    </location>
</feature>
<feature type="signal peptide" evidence="2">
    <location>
        <begin position="1"/>
        <end position="28"/>
    </location>
</feature>
<sequence>MKRRARSVLSAALAAAMLSGLMLLPGCSQTPSEPSDSGTSAPTGQTGGQATQQAFVGGWPYTTPPTGHYNMFVSNAIELKFYRELHQLPLATYVAENDSYEPMLAESWEVSEDGTTFTVNLRQDVTWRTGEAFTAKDVWTTFLIYRLMNNPVWDYIDSVNVASDYVVEFEVKTPTTLLLRYVLRKPMVDYLTYGTYAEQVQALLDAGKDEESEEWKSLANDFSIFRPEIVNATGPYYLDPANVSESCVILKKNESSFLADTVNFSEVYVYNGDVADLTPLVLNGEVDFLTHQFSAATMETFENMGYEMLQVAGVDGIALYFNEAVEPLDKVEVRQAMAYVIDRERVGELALPGVSRGTEYITGMGDTMTESWVDVSKLENYDTNTAKAGELLESAGLTQQSDGQWYLESGEQFTLELQCPTAWSDASTAASEIAQQLTAFGIKTTVNGIDSTMRQNNINSGDYEIALSFFGTGQPHPMFAYETPLLISNVNAPAGLGYSMVQDTEACGQVDLSELITASTAGWDEEAQREAVEKIALTVNETLPYLPIYTKWSKYITSNGMRTDWGTDKSLYQNSAGDDNFAVIKILNGELKPLA</sequence>
<evidence type="ECO:0000313" key="4">
    <source>
        <dbReference type="EMBL" id="VYT68311.1"/>
    </source>
</evidence>
<keyword evidence="2" id="KW-0732">Signal</keyword>
<evidence type="ECO:0000256" key="1">
    <source>
        <dbReference type="SAM" id="MobiDB-lite"/>
    </source>
</evidence>
<dbReference type="Gene3D" id="3.40.190.10">
    <property type="entry name" value="Periplasmic binding protein-like II"/>
    <property type="match status" value="1"/>
</dbReference>
<protein>
    <submittedName>
        <fullName evidence="4">Oligopeptide-binding protein OppA</fullName>
    </submittedName>
</protein>
<feature type="compositionally biased region" description="Low complexity" evidence="1">
    <location>
        <begin position="37"/>
        <end position="50"/>
    </location>
</feature>
<dbReference type="CDD" id="cd08509">
    <property type="entry name" value="PBP2_TmCBP_oligosaccharides_like"/>
    <property type="match status" value="1"/>
</dbReference>
<dbReference type="PANTHER" id="PTHR30290">
    <property type="entry name" value="PERIPLASMIC BINDING COMPONENT OF ABC TRANSPORTER"/>
    <property type="match status" value="1"/>
</dbReference>
<feature type="domain" description="Solute-binding protein family 5" evidence="3">
    <location>
        <begin position="100"/>
        <end position="483"/>
    </location>
</feature>
<dbReference type="AlphaFoldDB" id="A0A6N2YN60"/>
<gene>
    <name evidence="4" type="primary">oppA_1</name>
    <name evidence="4" type="ORF">FPLFYP42_00243</name>
</gene>
<dbReference type="EMBL" id="CACRUB010000014">
    <property type="protein sequence ID" value="VYT68311.1"/>
    <property type="molecule type" value="Genomic_DNA"/>
</dbReference>